<dbReference type="SMART" id="SM00267">
    <property type="entry name" value="GGDEF"/>
    <property type="match status" value="1"/>
</dbReference>
<feature type="domain" description="Response regulatory" evidence="3">
    <location>
        <begin position="3"/>
        <end position="118"/>
    </location>
</feature>
<dbReference type="InterPro" id="IPR050469">
    <property type="entry name" value="Diguanylate_Cyclase"/>
</dbReference>
<name>A0A0U1L080_9FIRM</name>
<dbReference type="GO" id="GO:0052621">
    <property type="term" value="F:diguanylate cyclase activity"/>
    <property type="evidence" value="ECO:0007669"/>
    <property type="project" value="TreeGrafter"/>
</dbReference>
<dbReference type="RefSeq" id="WP_021167879.1">
    <property type="nucleotide sequence ID" value="NZ_CTRP01000012.1"/>
</dbReference>
<feature type="domain" description="GGDEF" evidence="4">
    <location>
        <begin position="182"/>
        <end position="314"/>
    </location>
</feature>
<dbReference type="PANTHER" id="PTHR45138">
    <property type="entry name" value="REGULATORY COMPONENTS OF SENSORY TRANSDUCTION SYSTEM"/>
    <property type="match status" value="1"/>
</dbReference>
<reference evidence="6" key="1">
    <citation type="submission" date="2015-03" db="EMBL/GenBank/DDBJ databases">
        <authorList>
            <person name="Nijsse Bart"/>
        </authorList>
    </citation>
    <scope>NUCLEOTIDE SEQUENCE [LARGE SCALE GENOMIC DNA]</scope>
</reference>
<evidence type="ECO:0000256" key="2">
    <source>
        <dbReference type="SAM" id="Coils"/>
    </source>
</evidence>
<proteinExistence type="predicted"/>
<dbReference type="InterPro" id="IPR011006">
    <property type="entry name" value="CheY-like_superfamily"/>
</dbReference>
<evidence type="ECO:0000259" key="4">
    <source>
        <dbReference type="PROSITE" id="PS50887"/>
    </source>
</evidence>
<keyword evidence="1" id="KW-0597">Phosphoprotein</keyword>
<dbReference type="GO" id="GO:0043709">
    <property type="term" value="P:cell adhesion involved in single-species biofilm formation"/>
    <property type="evidence" value="ECO:0007669"/>
    <property type="project" value="TreeGrafter"/>
</dbReference>
<dbReference type="AlphaFoldDB" id="A0A0U1L080"/>
<dbReference type="PANTHER" id="PTHR45138:SF9">
    <property type="entry name" value="DIGUANYLATE CYCLASE DGCM-RELATED"/>
    <property type="match status" value="1"/>
</dbReference>
<dbReference type="InterPro" id="IPR029787">
    <property type="entry name" value="Nucleotide_cyclase"/>
</dbReference>
<dbReference type="FunFam" id="3.30.70.270:FF:000001">
    <property type="entry name" value="Diguanylate cyclase domain protein"/>
    <property type="match status" value="1"/>
</dbReference>
<dbReference type="InterPro" id="IPR001789">
    <property type="entry name" value="Sig_transdc_resp-reg_receiver"/>
</dbReference>
<evidence type="ECO:0000313" key="6">
    <source>
        <dbReference type="Proteomes" id="UP000049855"/>
    </source>
</evidence>
<evidence type="ECO:0000313" key="5">
    <source>
        <dbReference type="EMBL" id="CQR73071.1"/>
    </source>
</evidence>
<dbReference type="CDD" id="cd01949">
    <property type="entry name" value="GGDEF"/>
    <property type="match status" value="1"/>
</dbReference>
<dbReference type="Gene3D" id="3.40.50.2300">
    <property type="match status" value="1"/>
</dbReference>
<sequence length="316" mass="35354">MSQILIVDDSLVEIKIIRRFLGDKYEILEAINGQLALELAKEKKPDLILMDIIMPGIDGLSVCKALKAEPATADIPVIFITSISDSQNVVKGFEAGGQDYITKPFYSPELCARIKVHLDLKKSKETLLKYAQELEARNEKLNVTLAKIETTAMTDYLTGLSNRWCMTKRVKAEAARLEQSRGKTTLILGDIDNFKRINDTYGHDCGDLVLKDVANIMSSVLREEDAIARWGGEEFLLMLPDIDLTGGMVVAERIRKVIETANFRYDEKNLSVTITLGVAELDRNLGFDESIKNADEALYKGKSMSKNCVILYQKLP</sequence>
<dbReference type="PROSITE" id="PS50887">
    <property type="entry name" value="GGDEF"/>
    <property type="match status" value="1"/>
</dbReference>
<feature type="coiled-coil region" evidence="2">
    <location>
        <begin position="124"/>
        <end position="151"/>
    </location>
</feature>
<dbReference type="GO" id="GO:0005886">
    <property type="term" value="C:plasma membrane"/>
    <property type="evidence" value="ECO:0007669"/>
    <property type="project" value="TreeGrafter"/>
</dbReference>
<dbReference type="SUPFAM" id="SSF55073">
    <property type="entry name" value="Nucleotide cyclase"/>
    <property type="match status" value="1"/>
</dbReference>
<dbReference type="EMBL" id="CTRP01000012">
    <property type="protein sequence ID" value="CQR73071.1"/>
    <property type="molecule type" value="Genomic_DNA"/>
</dbReference>
<dbReference type="GO" id="GO:1902201">
    <property type="term" value="P:negative regulation of bacterial-type flagellum-dependent cell motility"/>
    <property type="evidence" value="ECO:0007669"/>
    <property type="project" value="TreeGrafter"/>
</dbReference>
<protein>
    <submittedName>
        <fullName evidence="5">Response regulatory protein (Sensory transduction system)</fullName>
    </submittedName>
</protein>
<accession>A0A0U1L080</accession>
<dbReference type="InterPro" id="IPR000160">
    <property type="entry name" value="GGDEF_dom"/>
</dbReference>
<dbReference type="NCBIfam" id="TIGR00254">
    <property type="entry name" value="GGDEF"/>
    <property type="match status" value="1"/>
</dbReference>
<organism evidence="5 6">
    <name type="scientific">Sporomusa ovata</name>
    <dbReference type="NCBI Taxonomy" id="2378"/>
    <lineage>
        <taxon>Bacteria</taxon>
        <taxon>Bacillati</taxon>
        <taxon>Bacillota</taxon>
        <taxon>Negativicutes</taxon>
        <taxon>Selenomonadales</taxon>
        <taxon>Sporomusaceae</taxon>
        <taxon>Sporomusa</taxon>
    </lineage>
</organism>
<dbReference type="Pfam" id="PF00990">
    <property type="entry name" value="GGDEF"/>
    <property type="match status" value="1"/>
</dbReference>
<dbReference type="GO" id="GO:0000160">
    <property type="term" value="P:phosphorelay signal transduction system"/>
    <property type="evidence" value="ECO:0007669"/>
    <property type="project" value="InterPro"/>
</dbReference>
<keyword evidence="6" id="KW-1185">Reference proteome</keyword>
<dbReference type="Proteomes" id="UP000049855">
    <property type="component" value="Unassembled WGS sequence"/>
</dbReference>
<evidence type="ECO:0000259" key="3">
    <source>
        <dbReference type="PROSITE" id="PS50110"/>
    </source>
</evidence>
<dbReference type="SMART" id="SM00448">
    <property type="entry name" value="REC"/>
    <property type="match status" value="1"/>
</dbReference>
<keyword evidence="2" id="KW-0175">Coiled coil</keyword>
<gene>
    <name evidence="5" type="ORF">SpAn4DRAFT_2303</name>
</gene>
<dbReference type="SUPFAM" id="SSF52172">
    <property type="entry name" value="CheY-like"/>
    <property type="match status" value="1"/>
</dbReference>
<evidence type="ECO:0000256" key="1">
    <source>
        <dbReference type="PROSITE-ProRule" id="PRU00169"/>
    </source>
</evidence>
<dbReference type="Pfam" id="PF00072">
    <property type="entry name" value="Response_reg"/>
    <property type="match status" value="1"/>
</dbReference>
<dbReference type="InterPro" id="IPR043128">
    <property type="entry name" value="Rev_trsase/Diguanyl_cyclase"/>
</dbReference>
<feature type="modified residue" description="4-aspartylphosphate" evidence="1">
    <location>
        <position position="51"/>
    </location>
</feature>
<dbReference type="Gene3D" id="3.30.70.270">
    <property type="match status" value="1"/>
</dbReference>
<dbReference type="PROSITE" id="PS50110">
    <property type="entry name" value="RESPONSE_REGULATORY"/>
    <property type="match status" value="1"/>
</dbReference>